<evidence type="ECO:0000256" key="3">
    <source>
        <dbReference type="ARBA" id="ARBA00022598"/>
    </source>
</evidence>
<evidence type="ECO:0000256" key="5">
    <source>
        <dbReference type="ARBA" id="ARBA00022840"/>
    </source>
</evidence>
<organism evidence="11 12">
    <name type="scientific">Heliorestis convoluta</name>
    <dbReference type="NCBI Taxonomy" id="356322"/>
    <lineage>
        <taxon>Bacteria</taxon>
        <taxon>Bacillati</taxon>
        <taxon>Bacillota</taxon>
        <taxon>Clostridia</taxon>
        <taxon>Eubacteriales</taxon>
        <taxon>Heliobacteriaceae</taxon>
        <taxon>Heliorestis</taxon>
    </lineage>
</organism>
<evidence type="ECO:0000256" key="2">
    <source>
        <dbReference type="ARBA" id="ARBA00013275"/>
    </source>
</evidence>
<evidence type="ECO:0000259" key="10">
    <source>
        <dbReference type="Pfam" id="PF16177"/>
    </source>
</evidence>
<dbReference type="Pfam" id="PF16177">
    <property type="entry name" value="ACAS_N"/>
    <property type="match status" value="1"/>
</dbReference>
<dbReference type="SUPFAM" id="SSF56801">
    <property type="entry name" value="Acetyl-CoA synthetase-like"/>
    <property type="match status" value="1"/>
</dbReference>
<dbReference type="PANTHER" id="PTHR24095">
    <property type="entry name" value="ACETYL-COENZYME A SYNTHETASE"/>
    <property type="match status" value="1"/>
</dbReference>
<dbReference type="NCBIfam" id="NF001208">
    <property type="entry name" value="PRK00174.1"/>
    <property type="match status" value="1"/>
</dbReference>
<proteinExistence type="inferred from homology"/>
<keyword evidence="6" id="KW-0007">Acetylation</keyword>
<dbReference type="GO" id="GO:0005829">
    <property type="term" value="C:cytosol"/>
    <property type="evidence" value="ECO:0007669"/>
    <property type="project" value="TreeGrafter"/>
</dbReference>
<name>A0A5Q2N0S0_9FIRM</name>
<dbReference type="GO" id="GO:0003987">
    <property type="term" value="F:acetate-CoA ligase activity"/>
    <property type="evidence" value="ECO:0007669"/>
    <property type="project" value="UniProtKB-UniRule"/>
</dbReference>
<evidence type="ECO:0000313" key="12">
    <source>
        <dbReference type="Proteomes" id="UP000366051"/>
    </source>
</evidence>
<feature type="domain" description="AMP-dependent synthetase/ligase" evidence="8">
    <location>
        <begin position="90"/>
        <end position="475"/>
    </location>
</feature>
<dbReference type="InterPro" id="IPR032387">
    <property type="entry name" value="ACAS_N"/>
</dbReference>
<dbReference type="KEGG" id="hcv:FTV88_0994"/>
<evidence type="ECO:0000313" key="11">
    <source>
        <dbReference type="EMBL" id="QGG47146.1"/>
    </source>
</evidence>
<keyword evidence="3 11" id="KW-0436">Ligase</keyword>
<dbReference type="EMBL" id="CP045875">
    <property type="protein sequence ID" value="QGG47146.1"/>
    <property type="molecule type" value="Genomic_DNA"/>
</dbReference>
<dbReference type="Pfam" id="PF13193">
    <property type="entry name" value="AMP-binding_C"/>
    <property type="match status" value="1"/>
</dbReference>
<dbReference type="FunFam" id="3.40.50.12780:FF:000001">
    <property type="entry name" value="Acetyl-coenzyme A synthetase"/>
    <property type="match status" value="1"/>
</dbReference>
<evidence type="ECO:0000256" key="6">
    <source>
        <dbReference type="ARBA" id="ARBA00022990"/>
    </source>
</evidence>
<dbReference type="GO" id="GO:0016208">
    <property type="term" value="F:AMP binding"/>
    <property type="evidence" value="ECO:0007669"/>
    <property type="project" value="InterPro"/>
</dbReference>
<dbReference type="Gene3D" id="3.40.50.12780">
    <property type="entry name" value="N-terminal domain of ligase-like"/>
    <property type="match status" value="1"/>
</dbReference>
<reference evidence="12" key="1">
    <citation type="submission" date="2019-11" db="EMBL/GenBank/DDBJ databases">
        <title>Genome sequence of Heliorestis convoluta strain HH, an alkaliphilic and minimalistic phototrophic bacterium from a soda lake in Egypt.</title>
        <authorList>
            <person name="Dewey E.D."/>
            <person name="Stokes L.M."/>
            <person name="Burchell B.M."/>
            <person name="Shaffer K.N."/>
            <person name="Huntington A.M."/>
            <person name="Baker J.M."/>
            <person name="Nadendla S."/>
            <person name="Giglio M.G."/>
            <person name="Touchman J.W."/>
            <person name="Blankenship R.E."/>
            <person name="Madigan M.T."/>
            <person name="Sattley W.M."/>
        </authorList>
    </citation>
    <scope>NUCLEOTIDE SEQUENCE [LARGE SCALE GENOMIC DNA]</scope>
    <source>
        <strain evidence="12">HH</strain>
    </source>
</reference>
<keyword evidence="5" id="KW-0067">ATP-binding</keyword>
<dbReference type="AlphaFoldDB" id="A0A5Q2N0S0"/>
<dbReference type="EC" id="6.2.1.1" evidence="2 7"/>
<evidence type="ECO:0000256" key="7">
    <source>
        <dbReference type="NCBIfam" id="TIGR02188"/>
    </source>
</evidence>
<dbReference type="InterPro" id="IPR045851">
    <property type="entry name" value="AMP-bd_C_sf"/>
</dbReference>
<dbReference type="InterPro" id="IPR011904">
    <property type="entry name" value="Ac_CoA_lig"/>
</dbReference>
<evidence type="ECO:0000259" key="9">
    <source>
        <dbReference type="Pfam" id="PF13193"/>
    </source>
</evidence>
<feature type="domain" description="AMP-binding enzyme C-terminal" evidence="9">
    <location>
        <begin position="528"/>
        <end position="606"/>
    </location>
</feature>
<dbReference type="InterPro" id="IPR000873">
    <property type="entry name" value="AMP-dep_synth/lig_dom"/>
</dbReference>
<dbReference type="Gene3D" id="3.30.300.30">
    <property type="match status" value="1"/>
</dbReference>
<sequence>MTQSLDNLLQMNELYQAPEEVAKRAFLQNFDEVYKRSIEDPEGFWGEVAQELSWFKPWEKVRDWQCPNHQWFVGGQVNITYNALDRHVKEGRKNKVAYIFLGEDGSERQVTYGQLYKLVCRAANGLKSLGVSKGDRVIIYLPLTIEGIVTMLACARVGAIHSVVYAGLGAGALRERIEDCQAKVVFTSDVTYRRGKVVSLKTIVDQAVVGAESVQHVVVWQRQEKNELGPLEVDFDDFMTVGGSDCPAEVMESEDPLFILYTSGTTAKPKGVLHVHGGYMVGTYFHAKSFYDLNEDDVYWCTSDIGWIVGHSYIVYGPLVAGVTTVFREGALDYPSAGTPWEIIEQYGVTVLFTAPTALRLLMKYGEEWPKKYDLTSLRLITCAGEPLNPEAWRWANDNLVAAHGGYVIDNWWQTELSAPTLGTLPNMATKPGKVGKAMMGVEAAIVDSDGNPVEPNKGGLLVLRSPLPHMMRTIYGNPERYEQIWSQVPGSYLTGDMAVMDEDGYIAVLGRADDVLNIAGHRIGTMEVESALVSHEAVAEAAAIGKPDPVKGEVLKTFVILKIGYEGSEELRQDLVKHVRNVLGPIVVISELDFVPKLPKTRSGKIIRRLLKAVEMGADPGDLTTLEE</sequence>
<dbReference type="Proteomes" id="UP000366051">
    <property type="component" value="Chromosome"/>
</dbReference>
<evidence type="ECO:0000256" key="1">
    <source>
        <dbReference type="ARBA" id="ARBA00006432"/>
    </source>
</evidence>
<dbReference type="PANTHER" id="PTHR24095:SF14">
    <property type="entry name" value="ACETYL-COENZYME A SYNTHETASE 1"/>
    <property type="match status" value="1"/>
</dbReference>
<dbReference type="InterPro" id="IPR042099">
    <property type="entry name" value="ANL_N_sf"/>
</dbReference>
<keyword evidence="12" id="KW-1185">Reference proteome</keyword>
<dbReference type="NCBIfam" id="TIGR02188">
    <property type="entry name" value="Ac_CoA_lig_AcsA"/>
    <property type="match status" value="1"/>
</dbReference>
<evidence type="ECO:0000256" key="4">
    <source>
        <dbReference type="ARBA" id="ARBA00022741"/>
    </source>
</evidence>
<dbReference type="InterPro" id="IPR025110">
    <property type="entry name" value="AMP-bd_C"/>
</dbReference>
<dbReference type="GO" id="GO:0019427">
    <property type="term" value="P:acetyl-CoA biosynthetic process from acetate"/>
    <property type="evidence" value="ECO:0007669"/>
    <property type="project" value="UniProtKB-UniRule"/>
</dbReference>
<protein>
    <recommendedName>
        <fullName evidence="2 7">Acetate--CoA ligase</fullName>
        <ecNumber evidence="2 7">6.2.1.1</ecNumber>
    </recommendedName>
</protein>
<feature type="domain" description="Acetyl-coenzyme A synthetase N-terminal" evidence="10">
    <location>
        <begin position="31"/>
        <end position="83"/>
    </location>
</feature>
<dbReference type="Pfam" id="PF00501">
    <property type="entry name" value="AMP-binding"/>
    <property type="match status" value="1"/>
</dbReference>
<comment type="similarity">
    <text evidence="1">Belongs to the ATP-dependent AMP-binding enzyme family.</text>
</comment>
<accession>A0A5Q2N0S0</accession>
<dbReference type="RefSeq" id="WP_243137319.1">
    <property type="nucleotide sequence ID" value="NZ_CP045875.1"/>
</dbReference>
<dbReference type="GO" id="GO:0005524">
    <property type="term" value="F:ATP binding"/>
    <property type="evidence" value="ECO:0007669"/>
    <property type="project" value="UniProtKB-KW"/>
</dbReference>
<evidence type="ECO:0000259" key="8">
    <source>
        <dbReference type="Pfam" id="PF00501"/>
    </source>
</evidence>
<keyword evidence="4" id="KW-0547">Nucleotide-binding</keyword>
<gene>
    <name evidence="11" type="primary">acs</name>
    <name evidence="11" type="ORF">FTV88_0994</name>
</gene>